<gene>
    <name evidence="2" type="ORF">CRENBAI_011521</name>
</gene>
<feature type="compositionally biased region" description="Low complexity" evidence="1">
    <location>
        <begin position="74"/>
        <end position="87"/>
    </location>
</feature>
<dbReference type="AlphaFoldDB" id="A0AAV9RFP4"/>
<dbReference type="Proteomes" id="UP001311232">
    <property type="component" value="Unassembled WGS sequence"/>
</dbReference>
<sequence length="130" mass="14379">MHAPALKTPCGGGTTSYWNNSCRSSRESPFLSYLQSCIPPTLCALLKHNSEITRREHQPRNHRATPPAKPPAKPSSSNKRSSTANSKMTSLLSHITITKQSITFLLSCSVPVQIPLADPVRIQPYLSYYK</sequence>
<feature type="compositionally biased region" description="Basic and acidic residues" evidence="1">
    <location>
        <begin position="49"/>
        <end position="59"/>
    </location>
</feature>
<reference evidence="2 3" key="1">
    <citation type="submission" date="2021-06" db="EMBL/GenBank/DDBJ databases">
        <authorList>
            <person name="Palmer J.M."/>
        </authorList>
    </citation>
    <scope>NUCLEOTIDE SEQUENCE [LARGE SCALE GENOMIC DNA]</scope>
    <source>
        <strain evidence="2 3">MEX-2019</strain>
        <tissue evidence="2">Muscle</tissue>
    </source>
</reference>
<name>A0AAV9RFP4_9TELE</name>
<feature type="region of interest" description="Disordered" evidence="1">
    <location>
        <begin position="49"/>
        <end position="88"/>
    </location>
</feature>
<proteinExistence type="predicted"/>
<evidence type="ECO:0000256" key="1">
    <source>
        <dbReference type="SAM" id="MobiDB-lite"/>
    </source>
</evidence>
<dbReference type="EMBL" id="JAHHUM010001949">
    <property type="protein sequence ID" value="KAK5607786.1"/>
    <property type="molecule type" value="Genomic_DNA"/>
</dbReference>
<evidence type="ECO:0000313" key="2">
    <source>
        <dbReference type="EMBL" id="KAK5607786.1"/>
    </source>
</evidence>
<comment type="caution">
    <text evidence="2">The sequence shown here is derived from an EMBL/GenBank/DDBJ whole genome shotgun (WGS) entry which is preliminary data.</text>
</comment>
<keyword evidence="3" id="KW-1185">Reference proteome</keyword>
<accession>A0AAV9RFP4</accession>
<protein>
    <submittedName>
        <fullName evidence="2">Uncharacterized protein</fullName>
    </submittedName>
</protein>
<evidence type="ECO:0000313" key="3">
    <source>
        <dbReference type="Proteomes" id="UP001311232"/>
    </source>
</evidence>
<organism evidence="2 3">
    <name type="scientific">Crenichthys baileyi</name>
    <name type="common">White River springfish</name>
    <dbReference type="NCBI Taxonomy" id="28760"/>
    <lineage>
        <taxon>Eukaryota</taxon>
        <taxon>Metazoa</taxon>
        <taxon>Chordata</taxon>
        <taxon>Craniata</taxon>
        <taxon>Vertebrata</taxon>
        <taxon>Euteleostomi</taxon>
        <taxon>Actinopterygii</taxon>
        <taxon>Neopterygii</taxon>
        <taxon>Teleostei</taxon>
        <taxon>Neoteleostei</taxon>
        <taxon>Acanthomorphata</taxon>
        <taxon>Ovalentaria</taxon>
        <taxon>Atherinomorphae</taxon>
        <taxon>Cyprinodontiformes</taxon>
        <taxon>Goodeidae</taxon>
        <taxon>Crenichthys</taxon>
    </lineage>
</organism>